<comment type="caution">
    <text evidence="1">The sequence shown here is derived from an EMBL/GenBank/DDBJ whole genome shotgun (WGS) entry which is preliminary data.</text>
</comment>
<dbReference type="PANTHER" id="PTHR43235">
    <property type="entry name" value="GLUTAMINE AMIDOTRANSFERASE PB2B2.05-RELATED"/>
    <property type="match status" value="1"/>
</dbReference>
<dbReference type="GO" id="GO:0033969">
    <property type="term" value="F:gamma-glutamyl-gamma-aminobutyrate hydrolase activity"/>
    <property type="evidence" value="ECO:0007669"/>
    <property type="project" value="TreeGrafter"/>
</dbReference>
<dbReference type="PROSITE" id="PS51273">
    <property type="entry name" value="GATASE_TYPE_1"/>
    <property type="match status" value="1"/>
</dbReference>
<name>A0A6G4WQE5_9ACTN</name>
<keyword evidence="1" id="KW-0378">Hydrolase</keyword>
<dbReference type="Pfam" id="PF07722">
    <property type="entry name" value="Peptidase_C26"/>
    <property type="match status" value="1"/>
</dbReference>
<protein>
    <submittedName>
        <fullName evidence="1">Gamma-glutamyl-gamma-aminobutyrate hydrolase family protein</fullName>
    </submittedName>
</protein>
<dbReference type="CDD" id="cd01745">
    <property type="entry name" value="GATase1_2"/>
    <property type="match status" value="1"/>
</dbReference>
<dbReference type="EMBL" id="JAAKZZ010000015">
    <property type="protein sequence ID" value="NGO67318.1"/>
    <property type="molecule type" value="Genomic_DNA"/>
</dbReference>
<dbReference type="InterPro" id="IPR029062">
    <property type="entry name" value="Class_I_gatase-like"/>
</dbReference>
<dbReference type="AlphaFoldDB" id="A0A6G4WQE5"/>
<dbReference type="Proteomes" id="UP000477722">
    <property type="component" value="Unassembled WGS sequence"/>
</dbReference>
<dbReference type="GO" id="GO:0005829">
    <property type="term" value="C:cytosol"/>
    <property type="evidence" value="ECO:0007669"/>
    <property type="project" value="TreeGrafter"/>
</dbReference>
<dbReference type="InterPro" id="IPR011697">
    <property type="entry name" value="Peptidase_C26"/>
</dbReference>
<dbReference type="InterPro" id="IPR044668">
    <property type="entry name" value="PuuD-like"/>
</dbReference>
<reference evidence="1 2" key="1">
    <citation type="submission" date="2020-02" db="EMBL/GenBank/DDBJ databases">
        <title>Whole-genome analyses of novel actinobacteria.</title>
        <authorList>
            <person name="Sahin N."/>
            <person name="Tatar D."/>
        </authorList>
    </citation>
    <scope>NUCLEOTIDE SEQUENCE [LARGE SCALE GENOMIC DNA]</scope>
    <source>
        <strain evidence="1 2">SB3404</strain>
    </source>
</reference>
<gene>
    <name evidence="1" type="ORF">G5C65_02905</name>
</gene>
<keyword evidence="2" id="KW-1185">Reference proteome</keyword>
<dbReference type="SUPFAM" id="SSF52317">
    <property type="entry name" value="Class I glutamine amidotransferase-like"/>
    <property type="match status" value="1"/>
</dbReference>
<accession>A0A6G4WQE5</accession>
<dbReference type="RefSeq" id="WP_165296980.1">
    <property type="nucleotide sequence ID" value="NZ_JAAKZZ010000015.1"/>
</dbReference>
<sequence length="229" mass="24210">MTRPLVGISTYLEPDVRWGVWRKPAAVLAAGYHELVQRSGGHAVLLPPDPDPATASALVARLDGVVTAGGPDVEPARYGAARDPRTGPAYPQRDAWEAALTEAALEQRKPLLGICRGLQILNVLRGGTLTQHLDGHRGADAVFLPHTVKPVPGTLLERVLPAPVDVPSYHHQAVAALGEGLVPSAYAEDGTVEALELPTPEGFVLAVQWHPEEGDDLRLTQALVSAALG</sequence>
<evidence type="ECO:0000313" key="1">
    <source>
        <dbReference type="EMBL" id="NGO67318.1"/>
    </source>
</evidence>
<dbReference type="Gene3D" id="3.40.50.880">
    <property type="match status" value="1"/>
</dbReference>
<dbReference type="GO" id="GO:0006598">
    <property type="term" value="P:polyamine catabolic process"/>
    <property type="evidence" value="ECO:0007669"/>
    <property type="project" value="TreeGrafter"/>
</dbReference>
<dbReference type="PANTHER" id="PTHR43235:SF1">
    <property type="entry name" value="GLUTAMINE AMIDOTRANSFERASE PB2B2.05-RELATED"/>
    <property type="match status" value="1"/>
</dbReference>
<organism evidence="1 2">
    <name type="scientific">Streptomyces boncukensis</name>
    <dbReference type="NCBI Taxonomy" id="2711219"/>
    <lineage>
        <taxon>Bacteria</taxon>
        <taxon>Bacillati</taxon>
        <taxon>Actinomycetota</taxon>
        <taxon>Actinomycetes</taxon>
        <taxon>Kitasatosporales</taxon>
        <taxon>Streptomycetaceae</taxon>
        <taxon>Streptomyces</taxon>
    </lineage>
</organism>
<evidence type="ECO:0000313" key="2">
    <source>
        <dbReference type="Proteomes" id="UP000477722"/>
    </source>
</evidence>
<proteinExistence type="predicted"/>